<feature type="region of interest" description="Disordered" evidence="1">
    <location>
        <begin position="632"/>
        <end position="656"/>
    </location>
</feature>
<organism evidence="3">
    <name type="scientific">Schistocephalus solidus</name>
    <name type="common">Tapeworm</name>
    <dbReference type="NCBI Taxonomy" id="70667"/>
    <lineage>
        <taxon>Eukaryota</taxon>
        <taxon>Metazoa</taxon>
        <taxon>Spiralia</taxon>
        <taxon>Lophotrochozoa</taxon>
        <taxon>Platyhelminthes</taxon>
        <taxon>Cestoda</taxon>
        <taxon>Eucestoda</taxon>
        <taxon>Diphyllobothriidea</taxon>
        <taxon>Diphyllobothriidae</taxon>
        <taxon>Schistocephalus</taxon>
    </lineage>
</organism>
<dbReference type="InterPro" id="IPR002937">
    <property type="entry name" value="Amino_oxidase"/>
</dbReference>
<reference evidence="3" key="1">
    <citation type="submission" date="2016-06" db="UniProtKB">
        <authorList>
            <consortium name="WormBaseParasite"/>
        </authorList>
    </citation>
    <scope>IDENTIFICATION</scope>
</reference>
<evidence type="ECO:0000259" key="2">
    <source>
        <dbReference type="Pfam" id="PF01593"/>
    </source>
</evidence>
<dbReference type="PANTHER" id="PTHR10742">
    <property type="entry name" value="FLAVIN MONOAMINE OXIDASE"/>
    <property type="match status" value="1"/>
</dbReference>
<sequence length="720" mass="78884">LLTKIYLPISSTMPEDKFDVIVLGAGISGLAAAKVLSKEGLKVVVLEARTRYGGRIHTISHLPDPNSTEHSPQKPLIFDLGASYLHGCCNDQEIQPLFTLASRLKMLTVTCPGDVLGPYRGWECPEVAVWRDPKTGDEINTSEVAEVSFLLDRCLLRSLTLTSSGRHKGLTKRWSLEPDAQAGVADDPHCPSLLEKQACIDWLRRKRAYLATQPLVGTVARRVERNTEDRLVLSGFARITDFLAAGLDIRCGCVVRHIDWMRTQAPPTENPDDCLIGVEAELLQEEGKVAKEDLPARLSMQARFCIVTLPVGVLKGLDKRSAVTFTPPLPAKKRRAINNLGIPQPDDQQELHSKVNIMTCLKVPVFLAFRPEDIFWDRDAAQLNSTDATLHILNLDRFGNPGVLLCHIWAGSSLRLHERTDKVVVESILQVLGGMYQLQSVPSPVFSHVTRWSEDPFSLGAYTAGEPDSGDHDRHAYAEGLPLDGPPRLLFAGEGTIDSSGGQQCTHGAFLSGVERAFDVLDQLQGGRCRLRDTRIIDYLTNCDPQRFPPHPMVRRNMKSPTGTPSSSTPPPSRRSRTKDNASSAESLPATPSREGSFQAPSFDGGTTVSGDSCYSSSRSSYALADRVTTPSDCLATSSPLRRSRRPSTLTASRASDPLLHSVPSVDLARWAKRRAVTAINSSDQKRSRVHNAKAEESSYSVESCASPVDETFAEVNSEI</sequence>
<dbReference type="AlphaFoldDB" id="A0A183SIS0"/>
<dbReference type="SUPFAM" id="SSF54373">
    <property type="entry name" value="FAD-linked reductases, C-terminal domain"/>
    <property type="match status" value="1"/>
</dbReference>
<dbReference type="GO" id="GO:0016491">
    <property type="term" value="F:oxidoreductase activity"/>
    <property type="evidence" value="ECO:0007669"/>
    <property type="project" value="InterPro"/>
</dbReference>
<accession>A0A183SIS0</accession>
<feature type="compositionally biased region" description="Low complexity" evidence="1">
    <location>
        <begin position="635"/>
        <end position="656"/>
    </location>
</feature>
<proteinExistence type="predicted"/>
<dbReference type="InterPro" id="IPR036188">
    <property type="entry name" value="FAD/NAD-bd_sf"/>
</dbReference>
<dbReference type="Pfam" id="PF13450">
    <property type="entry name" value="NAD_binding_8"/>
    <property type="match status" value="1"/>
</dbReference>
<dbReference type="Pfam" id="PF01593">
    <property type="entry name" value="Amino_oxidase"/>
    <property type="match status" value="1"/>
</dbReference>
<dbReference type="PANTHER" id="PTHR10742:SF410">
    <property type="entry name" value="LYSINE-SPECIFIC HISTONE DEMETHYLASE 2"/>
    <property type="match status" value="1"/>
</dbReference>
<dbReference type="Gene3D" id="3.90.660.10">
    <property type="match status" value="1"/>
</dbReference>
<dbReference type="WBParaSite" id="SSLN_0000426201-mRNA-1">
    <property type="protein sequence ID" value="SSLN_0000426201-mRNA-1"/>
    <property type="gene ID" value="SSLN_0000426201"/>
</dbReference>
<feature type="domain" description="Amine oxidase" evidence="2">
    <location>
        <begin position="228"/>
        <end position="520"/>
    </location>
</feature>
<feature type="compositionally biased region" description="Polar residues" evidence="1">
    <location>
        <begin position="594"/>
        <end position="609"/>
    </location>
</feature>
<dbReference type="Gene3D" id="3.50.50.60">
    <property type="entry name" value="FAD/NAD(P)-binding domain"/>
    <property type="match status" value="2"/>
</dbReference>
<evidence type="ECO:0000313" key="3">
    <source>
        <dbReference type="WBParaSite" id="SSLN_0000426201-mRNA-1"/>
    </source>
</evidence>
<protein>
    <submittedName>
        <fullName evidence="3">Amino_oxidase domain-containing protein</fullName>
    </submittedName>
</protein>
<dbReference type="InterPro" id="IPR050281">
    <property type="entry name" value="Flavin_monoamine_oxidase"/>
</dbReference>
<evidence type="ECO:0000256" key="1">
    <source>
        <dbReference type="SAM" id="MobiDB-lite"/>
    </source>
</evidence>
<feature type="region of interest" description="Disordered" evidence="1">
    <location>
        <begin position="542"/>
        <end position="611"/>
    </location>
</feature>
<dbReference type="SUPFAM" id="SSF51905">
    <property type="entry name" value="FAD/NAD(P)-binding domain"/>
    <property type="match status" value="1"/>
</dbReference>
<name>A0A183SIS0_SCHSO</name>